<feature type="transmembrane region" description="Helical" evidence="1">
    <location>
        <begin position="21"/>
        <end position="41"/>
    </location>
</feature>
<organism evidence="2 3">
    <name type="scientific">Acetivibrio ethanolgignens</name>
    <dbReference type="NCBI Taxonomy" id="290052"/>
    <lineage>
        <taxon>Bacteria</taxon>
        <taxon>Bacillati</taxon>
        <taxon>Bacillota</taxon>
        <taxon>Clostridia</taxon>
        <taxon>Eubacteriales</taxon>
        <taxon>Oscillospiraceae</taxon>
        <taxon>Acetivibrio</taxon>
    </lineage>
</organism>
<name>A0A0V8QDJ2_9FIRM</name>
<dbReference type="PROSITE" id="PS00409">
    <property type="entry name" value="PROKAR_NTER_METHYL"/>
    <property type="match status" value="1"/>
</dbReference>
<reference evidence="2 3" key="1">
    <citation type="submission" date="2015-11" db="EMBL/GenBank/DDBJ databases">
        <title>Butyribacter intestini gen. nov., sp. nov., a butyric acid-producing bacterium of the family Lachnospiraceae isolated from the human faeces.</title>
        <authorList>
            <person name="Zou Y."/>
            <person name="Xue W."/>
            <person name="Luo G."/>
            <person name="Lv M."/>
        </authorList>
    </citation>
    <scope>NUCLEOTIDE SEQUENCE [LARGE SCALE GENOMIC DNA]</scope>
    <source>
        <strain evidence="2 3">ACET-33324</strain>
    </source>
</reference>
<dbReference type="EMBL" id="LNAM01000164">
    <property type="protein sequence ID" value="KSV58612.1"/>
    <property type="molecule type" value="Genomic_DNA"/>
</dbReference>
<accession>A0A0V8QDJ2</accession>
<dbReference type="STRING" id="290052.ASU35_02070"/>
<dbReference type="InterPro" id="IPR012902">
    <property type="entry name" value="N_methyl_site"/>
</dbReference>
<keyword evidence="1" id="KW-1133">Transmembrane helix</keyword>
<dbReference type="InterPro" id="IPR045584">
    <property type="entry name" value="Pilin-like"/>
</dbReference>
<keyword evidence="1" id="KW-0472">Membrane</keyword>
<dbReference type="SUPFAM" id="SSF54523">
    <property type="entry name" value="Pili subunits"/>
    <property type="match status" value="1"/>
</dbReference>
<keyword evidence="1" id="KW-0812">Transmembrane</keyword>
<proteinExistence type="predicted"/>
<comment type="caution">
    <text evidence="2">The sequence shown here is derived from an EMBL/GenBank/DDBJ whole genome shotgun (WGS) entry which is preliminary data.</text>
</comment>
<dbReference type="NCBIfam" id="TIGR02532">
    <property type="entry name" value="IV_pilin_GFxxxE"/>
    <property type="match status" value="1"/>
</dbReference>
<dbReference type="Proteomes" id="UP000054874">
    <property type="component" value="Unassembled WGS sequence"/>
</dbReference>
<evidence type="ECO:0008006" key="4">
    <source>
        <dbReference type="Google" id="ProtNLM"/>
    </source>
</evidence>
<evidence type="ECO:0000313" key="2">
    <source>
        <dbReference type="EMBL" id="KSV58612.1"/>
    </source>
</evidence>
<dbReference type="Pfam" id="PF07963">
    <property type="entry name" value="N_methyl"/>
    <property type="match status" value="1"/>
</dbReference>
<keyword evidence="3" id="KW-1185">Reference proteome</keyword>
<dbReference type="AlphaFoldDB" id="A0A0V8QDJ2"/>
<gene>
    <name evidence="2" type="ORF">ASU35_02070</name>
</gene>
<dbReference type="RefSeq" id="WP_083504260.1">
    <property type="nucleotide sequence ID" value="NZ_CABMMD010000164.1"/>
</dbReference>
<dbReference type="OrthoDB" id="2082002at2"/>
<evidence type="ECO:0000313" key="3">
    <source>
        <dbReference type="Proteomes" id="UP000054874"/>
    </source>
</evidence>
<protein>
    <recommendedName>
        <fullName evidence="4">Prepilin-type N-terminal cleavage/methylation domain-containing protein</fullName>
    </recommendedName>
</protein>
<sequence length="194" mass="22619">MWNRIRRKMRSDSRGFTLIELILAVAIAGILIGAITFFLMMGSRAYETAKNEIDLQAEAQIVMNQLRDRILESNCMDAYAATSNQFTLYYIEENPKATEEKDKQRITRKEVFWLDTAEKKLYYRELKDDDIEINGNLFPEGGREQYLLAEYVKSMNIQQKKAMVEISLVLEDGSRQYTLENSIKLRNRLLTKPA</sequence>
<evidence type="ECO:0000256" key="1">
    <source>
        <dbReference type="SAM" id="Phobius"/>
    </source>
</evidence>